<proteinExistence type="predicted"/>
<keyword evidence="1" id="KW-0156">Chromatin regulator</keyword>
<reference evidence="7" key="1">
    <citation type="submission" date="2016-05" db="EMBL/GenBank/DDBJ databases">
        <title>Comparative genomics of biotechnologically important yeasts.</title>
        <authorList>
            <consortium name="DOE Joint Genome Institute"/>
            <person name="Riley R."/>
            <person name="Haridas S."/>
            <person name="Wolfe K.H."/>
            <person name="Lopes M.R."/>
            <person name="Hittinger C.T."/>
            <person name="Goker M."/>
            <person name="Salamov A."/>
            <person name="Wisecaver J."/>
            <person name="Long T.M."/>
            <person name="Aerts A.L."/>
            <person name="Barry K."/>
            <person name="Choi C."/>
            <person name="Clum A."/>
            <person name="Coughlan A.Y."/>
            <person name="Deshpande S."/>
            <person name="Douglass A.P."/>
            <person name="Hanson S.J."/>
            <person name="Klenk H.-P."/>
            <person name="Labutti K."/>
            <person name="Lapidus A."/>
            <person name="Lindquist E."/>
            <person name="Lipzen A."/>
            <person name="Meier-Kolthoff J.P."/>
            <person name="Ohm R.A."/>
            <person name="Otillar R.P."/>
            <person name="Pangilinan J."/>
            <person name="Peng Y."/>
            <person name="Rokas A."/>
            <person name="Rosa C.A."/>
            <person name="Scheuner C."/>
            <person name="Sibirny A.A."/>
            <person name="Slot J.C."/>
            <person name="Stielow J.B."/>
            <person name="Sun H."/>
            <person name="Kurtzman C.P."/>
            <person name="Blackwell M."/>
            <person name="Grigoriev I.V."/>
            <person name="Jeffries T.W."/>
        </authorList>
    </citation>
    <scope>NUCLEOTIDE SEQUENCE [LARGE SCALE GENOMIC DNA]</scope>
    <source>
        <strain evidence="7">NRRL Y-12698</strain>
    </source>
</reference>
<dbReference type="Proteomes" id="UP000094336">
    <property type="component" value="Unassembled WGS sequence"/>
</dbReference>
<dbReference type="RefSeq" id="XP_018983434.1">
    <property type="nucleotide sequence ID" value="XM_019129731.1"/>
</dbReference>
<dbReference type="PANTHER" id="PTHR22970">
    <property type="entry name" value="AT-RICH INTERACTIVE DOMAIN-CONTAINING PROTEIN 2"/>
    <property type="match status" value="1"/>
</dbReference>
<organism evidence="6 7">
    <name type="scientific">Babjeviella inositovora NRRL Y-12698</name>
    <dbReference type="NCBI Taxonomy" id="984486"/>
    <lineage>
        <taxon>Eukaryota</taxon>
        <taxon>Fungi</taxon>
        <taxon>Dikarya</taxon>
        <taxon>Ascomycota</taxon>
        <taxon>Saccharomycotina</taxon>
        <taxon>Pichiomycetes</taxon>
        <taxon>Serinales incertae sedis</taxon>
        <taxon>Babjeviella</taxon>
    </lineage>
</organism>
<dbReference type="InterPro" id="IPR003150">
    <property type="entry name" value="DNA-bd_RFX"/>
</dbReference>
<dbReference type="InterPro" id="IPR052406">
    <property type="entry name" value="Chromatin_Remodeling_Comp"/>
</dbReference>
<evidence type="ECO:0000256" key="3">
    <source>
        <dbReference type="ARBA" id="ARBA00023163"/>
    </source>
</evidence>
<evidence type="ECO:0000256" key="2">
    <source>
        <dbReference type="ARBA" id="ARBA00023015"/>
    </source>
</evidence>
<sequence length="616" mass="67596">MDQPSRVLRTRLPLLHTPSALAQSTFSVDLASPPAPHPLEFSPFHMPNTMIDAVPVNTHAPPQIFYVPLAQQQVLADQKVAQYVASLPGNGAPGPSVMTRVSFAFQSGLADEIKWALSTLVTLTGDPNCKITLKDNPYLLDELMRHVMSASWLEFAQALDEDAQMMNDAGVQAVDDAGAQALDAALVLRNLCQDISNAMLLSQHALAKPVLLVVLAHQADACDPHFHRAQELLRYTIDVVEAVSSFFNVARDDPLFLTLLELLDATVDKSLVISILRALARLMVTNSNKGDEAPACGDNIPDAVLDRVTRYLQLTEPYDDLTLTAIDFLYQYVLTPSVAGPANYRIAAVFKSEERLKTVLSYLPRLAAHNFAARVRAREPIRLLQRVKPQPPAHPPAVPKPIIDELLALAEPLRASEWMRCVYEPSRDGNVTQISLWKCYESTFSPFLAAKDDEAPAKLLPAVDFIKNVNNAFPNSNAMVLNLPNGQRKFIIKGIQPRQFAVALSEGAKNALAFSTDLDADAIDNGDDVPLQFVGVELNQLPAGIQRKSTFPKVGDVAPVMDEISVNAALLTNVVLKYLDDAFPEACVAFVGRLRELCIEYPVLVEHLDARVITRK</sequence>
<feature type="domain" description="RFX-type winged-helix" evidence="5">
    <location>
        <begin position="415"/>
        <end position="499"/>
    </location>
</feature>
<evidence type="ECO:0000256" key="4">
    <source>
        <dbReference type="ARBA" id="ARBA00023242"/>
    </source>
</evidence>
<evidence type="ECO:0000313" key="7">
    <source>
        <dbReference type="Proteomes" id="UP000094336"/>
    </source>
</evidence>
<keyword evidence="7" id="KW-1185">Reference proteome</keyword>
<protein>
    <recommendedName>
        <fullName evidence="5">RFX-type winged-helix domain-containing protein</fullName>
    </recommendedName>
</protein>
<evidence type="ECO:0000259" key="5">
    <source>
        <dbReference type="PROSITE" id="PS51526"/>
    </source>
</evidence>
<name>A0A1E3QK79_9ASCO</name>
<dbReference type="STRING" id="984486.A0A1E3QK79"/>
<dbReference type="GO" id="GO:0006325">
    <property type="term" value="P:chromatin organization"/>
    <property type="evidence" value="ECO:0007669"/>
    <property type="project" value="UniProtKB-KW"/>
</dbReference>
<dbReference type="PROSITE" id="PS51526">
    <property type="entry name" value="RFX_DBD"/>
    <property type="match status" value="1"/>
</dbReference>
<accession>A0A1E3QK79</accession>
<evidence type="ECO:0000313" key="6">
    <source>
        <dbReference type="EMBL" id="ODQ78106.1"/>
    </source>
</evidence>
<gene>
    <name evidence="6" type="ORF">BABINDRAFT_163127</name>
</gene>
<dbReference type="OrthoDB" id="338531at2759"/>
<dbReference type="PANTHER" id="PTHR22970:SF14">
    <property type="entry name" value="AT-RICH INTERACTIVE DOMAIN-CONTAINING PROTEIN 2"/>
    <property type="match status" value="1"/>
</dbReference>
<dbReference type="EMBL" id="KV454437">
    <property type="protein sequence ID" value="ODQ78106.1"/>
    <property type="molecule type" value="Genomic_DNA"/>
</dbReference>
<dbReference type="GO" id="GO:0003677">
    <property type="term" value="F:DNA binding"/>
    <property type="evidence" value="ECO:0007669"/>
    <property type="project" value="InterPro"/>
</dbReference>
<keyword evidence="4" id="KW-0539">Nucleus</keyword>
<evidence type="ECO:0000256" key="1">
    <source>
        <dbReference type="ARBA" id="ARBA00022853"/>
    </source>
</evidence>
<dbReference type="GO" id="GO:0006355">
    <property type="term" value="P:regulation of DNA-templated transcription"/>
    <property type="evidence" value="ECO:0007669"/>
    <property type="project" value="InterPro"/>
</dbReference>
<dbReference type="AlphaFoldDB" id="A0A1E3QK79"/>
<dbReference type="GeneID" id="30147584"/>
<keyword evidence="3" id="KW-0804">Transcription</keyword>
<keyword evidence="2" id="KW-0805">Transcription regulation</keyword>
<dbReference type="GO" id="GO:0016586">
    <property type="term" value="C:RSC-type complex"/>
    <property type="evidence" value="ECO:0007669"/>
    <property type="project" value="TreeGrafter"/>
</dbReference>